<evidence type="ECO:0000313" key="2">
    <source>
        <dbReference type="Proteomes" id="UP000335636"/>
    </source>
</evidence>
<protein>
    <submittedName>
        <fullName evidence="1">Uncharacterized protein</fullName>
    </submittedName>
</protein>
<dbReference type="AlphaFoldDB" id="A0A5E4D6G4"/>
<comment type="caution">
    <text evidence="1">The sequence shown here is derived from an EMBL/GenBank/DDBJ whole genome shotgun (WGS) entry which is preliminary data.</text>
</comment>
<name>A0A5E4D6G4_MARMO</name>
<dbReference type="Proteomes" id="UP000335636">
    <property type="component" value="Unassembled WGS sequence"/>
</dbReference>
<gene>
    <name evidence="1" type="ORF">MONAX_5E015131</name>
</gene>
<sequence length="56" mass="6230">MARTCSQELIMPAKPSADIPVELQLNTSWAYEDRPQSVTLMLRASPSTVSKIKPNQ</sequence>
<keyword evidence="2" id="KW-1185">Reference proteome</keyword>
<proteinExistence type="predicted"/>
<dbReference type="EMBL" id="CABDUW010003138">
    <property type="protein sequence ID" value="VTJ88752.1"/>
    <property type="molecule type" value="Genomic_DNA"/>
</dbReference>
<organism evidence="1 2">
    <name type="scientific">Marmota monax</name>
    <name type="common">Woodchuck</name>
    <dbReference type="NCBI Taxonomy" id="9995"/>
    <lineage>
        <taxon>Eukaryota</taxon>
        <taxon>Metazoa</taxon>
        <taxon>Chordata</taxon>
        <taxon>Craniata</taxon>
        <taxon>Vertebrata</taxon>
        <taxon>Euteleostomi</taxon>
        <taxon>Mammalia</taxon>
        <taxon>Eutheria</taxon>
        <taxon>Euarchontoglires</taxon>
        <taxon>Glires</taxon>
        <taxon>Rodentia</taxon>
        <taxon>Sciuromorpha</taxon>
        <taxon>Sciuridae</taxon>
        <taxon>Xerinae</taxon>
        <taxon>Marmotini</taxon>
        <taxon>Marmota</taxon>
    </lineage>
</organism>
<evidence type="ECO:0000313" key="1">
    <source>
        <dbReference type="EMBL" id="VTJ88752.1"/>
    </source>
</evidence>
<accession>A0A5E4D6G4</accession>
<feature type="non-terminal residue" evidence="1">
    <location>
        <position position="56"/>
    </location>
</feature>
<reference evidence="1" key="1">
    <citation type="submission" date="2019-04" db="EMBL/GenBank/DDBJ databases">
        <authorList>
            <person name="Alioto T."/>
            <person name="Alioto T."/>
        </authorList>
    </citation>
    <scope>NUCLEOTIDE SEQUENCE [LARGE SCALE GENOMIC DNA]</scope>
</reference>